<name>G2RCS2_THETT</name>
<organism evidence="1 2">
    <name type="scientific">Thermothielavioides terrestris (strain ATCC 38088 / NRRL 8126)</name>
    <name type="common">Thielavia terrestris</name>
    <dbReference type="NCBI Taxonomy" id="578455"/>
    <lineage>
        <taxon>Eukaryota</taxon>
        <taxon>Fungi</taxon>
        <taxon>Dikarya</taxon>
        <taxon>Ascomycota</taxon>
        <taxon>Pezizomycotina</taxon>
        <taxon>Sordariomycetes</taxon>
        <taxon>Sordariomycetidae</taxon>
        <taxon>Sordariales</taxon>
        <taxon>Chaetomiaceae</taxon>
        <taxon>Thermothielavioides</taxon>
        <taxon>Thermothielavioides terrestris</taxon>
    </lineage>
</organism>
<dbReference type="AlphaFoldDB" id="G2RCS2"/>
<dbReference type="Proteomes" id="UP000008181">
    <property type="component" value="Chromosome 5"/>
</dbReference>
<sequence length="220" mass="23813">MRSLSLNVEAEVRNSERSDENLGYEVLEPSQGACSTSSMSTPDSSISIRTASSTVLIWGRLVVFLSWLLRRVVNVGVCKLGIIVGVLEVLEVLDGAGVPEAGLCFARHVGPFSGGGLAAQGNSVGWMRPQPLEVVDSAIRHIYPEHLGLRLVLGRHEVAVAIVPDVPELEVARRVLAEAQPSEDRGQLVDLEVSRPWISDRIRMGTKQRASESVQDKAEA</sequence>
<dbReference type="EMBL" id="CP003013">
    <property type="protein sequence ID" value="AEO70668.1"/>
    <property type="molecule type" value="Genomic_DNA"/>
</dbReference>
<proteinExistence type="predicted"/>
<reference evidence="1 2" key="1">
    <citation type="journal article" date="2011" name="Nat. Biotechnol.">
        <title>Comparative genomic analysis of the thermophilic biomass-degrading fungi Myceliophthora thermophila and Thielavia terrestris.</title>
        <authorList>
            <person name="Berka R.M."/>
            <person name="Grigoriev I.V."/>
            <person name="Otillar R."/>
            <person name="Salamov A."/>
            <person name="Grimwood J."/>
            <person name="Reid I."/>
            <person name="Ishmael N."/>
            <person name="John T."/>
            <person name="Darmond C."/>
            <person name="Moisan M.-C."/>
            <person name="Henrissat B."/>
            <person name="Coutinho P.M."/>
            <person name="Lombard V."/>
            <person name="Natvig D.O."/>
            <person name="Lindquist E."/>
            <person name="Schmutz J."/>
            <person name="Lucas S."/>
            <person name="Harris P."/>
            <person name="Powlowski J."/>
            <person name="Bellemare A."/>
            <person name="Taylor D."/>
            <person name="Butler G."/>
            <person name="de Vries R.P."/>
            <person name="Allijn I.E."/>
            <person name="van den Brink J."/>
            <person name="Ushinsky S."/>
            <person name="Storms R."/>
            <person name="Powell A.J."/>
            <person name="Paulsen I.T."/>
            <person name="Elbourne L.D.H."/>
            <person name="Baker S.E."/>
            <person name="Magnuson J."/>
            <person name="LaBoissiere S."/>
            <person name="Clutterbuck A.J."/>
            <person name="Martinez D."/>
            <person name="Wogulis M."/>
            <person name="de Leon A.L."/>
            <person name="Rey M.W."/>
            <person name="Tsang A."/>
        </authorList>
    </citation>
    <scope>NUCLEOTIDE SEQUENCE [LARGE SCALE GENOMIC DNA]</scope>
    <source>
        <strain evidence="2">ATCC 38088 / NRRL 8126</strain>
    </source>
</reference>
<dbReference type="HOGENOM" id="CLU_1256811_0_0_1"/>
<dbReference type="GO" id="GO:0005179">
    <property type="term" value="F:hormone activity"/>
    <property type="evidence" value="ECO:0007669"/>
    <property type="project" value="InterPro"/>
</dbReference>
<dbReference type="KEGG" id="ttt:THITE_2132117"/>
<keyword evidence="2" id="KW-1185">Reference proteome</keyword>
<evidence type="ECO:0000313" key="2">
    <source>
        <dbReference type="Proteomes" id="UP000008181"/>
    </source>
</evidence>
<protein>
    <submittedName>
        <fullName evidence="1">Uncharacterized protein</fullName>
    </submittedName>
</protein>
<dbReference type="GO" id="GO:0005576">
    <property type="term" value="C:extracellular region"/>
    <property type="evidence" value="ECO:0007669"/>
    <property type="project" value="InterPro"/>
</dbReference>
<dbReference type="RefSeq" id="XP_003657004.1">
    <property type="nucleotide sequence ID" value="XM_003656956.1"/>
</dbReference>
<dbReference type="PROSITE" id="PS00266">
    <property type="entry name" value="SOMATOTROPIN_1"/>
    <property type="match status" value="1"/>
</dbReference>
<evidence type="ECO:0000313" key="1">
    <source>
        <dbReference type="EMBL" id="AEO70668.1"/>
    </source>
</evidence>
<gene>
    <name evidence="1" type="ORF">THITE_2132117</name>
</gene>
<dbReference type="GeneID" id="11522470"/>
<accession>G2RCS2</accession>
<dbReference type="InterPro" id="IPR018116">
    <property type="entry name" value="Somatotropin_CS"/>
</dbReference>